<dbReference type="Proteomes" id="UP000324924">
    <property type="component" value="Chromosome"/>
</dbReference>
<organism evidence="1 2">
    <name type="scientific">Candidatus Nesciobacter abundans</name>
    <dbReference type="NCBI Taxonomy" id="2601668"/>
    <lineage>
        <taxon>Bacteria</taxon>
        <taxon>Pseudomonadati</taxon>
        <taxon>Pseudomonadota</taxon>
        <taxon>Alphaproteobacteria</taxon>
        <taxon>Holosporales</taxon>
        <taxon>Holosporaceae</taxon>
        <taxon>Candidatus Nesciobacter</taxon>
    </lineage>
</organism>
<dbReference type="RefSeq" id="WP_148972168.1">
    <property type="nucleotide sequence ID" value="NZ_CP043314.1"/>
</dbReference>
<reference evidence="1 2" key="1">
    <citation type="submission" date="2019-08" db="EMBL/GenBank/DDBJ databases">
        <title>Highly reduced genomes of protist endosymbionts show evolutionary convergence.</title>
        <authorList>
            <person name="George E."/>
            <person name="Husnik F."/>
            <person name="Tashyreva D."/>
            <person name="Prokopchuk G."/>
            <person name="Horak A."/>
            <person name="Kwong W.K."/>
            <person name="Lukes J."/>
            <person name="Keeling P.J."/>
        </authorList>
    </citation>
    <scope>NUCLEOTIDE SEQUENCE [LARGE SCALE GENOMIC DNA]</scope>
    <source>
        <strain evidence="1">1604HC</strain>
    </source>
</reference>
<dbReference type="AlphaFoldDB" id="A0A5C0UG21"/>
<proteinExistence type="predicted"/>
<keyword evidence="2" id="KW-1185">Reference proteome</keyword>
<evidence type="ECO:0008006" key="3">
    <source>
        <dbReference type="Google" id="ProtNLM"/>
    </source>
</evidence>
<evidence type="ECO:0000313" key="2">
    <source>
        <dbReference type="Proteomes" id="UP000324924"/>
    </source>
</evidence>
<evidence type="ECO:0000313" key="1">
    <source>
        <dbReference type="EMBL" id="QEK39045.1"/>
    </source>
</evidence>
<gene>
    <name evidence="1" type="ORF">FZC36_01170</name>
</gene>
<protein>
    <recommendedName>
        <fullName evidence="3">Phage gp6-like head-tail connector protein</fullName>
    </recommendedName>
</protein>
<name>A0A5C0UG21_9PROT</name>
<dbReference type="EMBL" id="CP043314">
    <property type="protein sequence ID" value="QEK39045.1"/>
    <property type="molecule type" value="Genomic_DNA"/>
</dbReference>
<sequence length="174" mass="20280">MLLDLHCEKKYDSIPINIQFVRKCFNVHEDLEDSYIEKLLKIACEKLESITGSSVIEKDWVLTAKRVEIKLFKGPVRNVSSISVKTRNGTYKTIPVEDYYQKINLGNRIIILSEKYMDKIIKVNYSAGYRVNELPGDLESYILRMFGDLYNGNMESKAEEYKVSKSYTMNEIRI</sequence>
<dbReference type="KEGG" id="nabu:FZC36_01170"/>
<dbReference type="OrthoDB" id="8452228at2"/>
<accession>A0A5C0UG21</accession>